<dbReference type="AlphaFoldDB" id="A0AAV9V2S8"/>
<accession>A0AAV9V2S8</accession>
<sequence>MARKAISMANFSSKNLTFLLPPLPPLPVLASLSSPSWSSTTGFLLGGVGFGFSSVFSLSPASEVRLNGTKTGKASAGR</sequence>
<organism evidence="1 2">
    <name type="scientific">Orbilia brochopaga</name>
    <dbReference type="NCBI Taxonomy" id="3140254"/>
    <lineage>
        <taxon>Eukaryota</taxon>
        <taxon>Fungi</taxon>
        <taxon>Dikarya</taxon>
        <taxon>Ascomycota</taxon>
        <taxon>Pezizomycotina</taxon>
        <taxon>Orbiliomycetes</taxon>
        <taxon>Orbiliales</taxon>
        <taxon>Orbiliaceae</taxon>
        <taxon>Orbilia</taxon>
    </lineage>
</organism>
<evidence type="ECO:0000313" key="2">
    <source>
        <dbReference type="Proteomes" id="UP001375240"/>
    </source>
</evidence>
<dbReference type="EMBL" id="JAVHNQ010000004">
    <property type="protein sequence ID" value="KAK6350215.1"/>
    <property type="molecule type" value="Genomic_DNA"/>
</dbReference>
<comment type="caution">
    <text evidence="1">The sequence shown here is derived from an EMBL/GenBank/DDBJ whole genome shotgun (WGS) entry which is preliminary data.</text>
</comment>
<reference evidence="1 2" key="1">
    <citation type="submission" date="2019-10" db="EMBL/GenBank/DDBJ databases">
        <authorList>
            <person name="Palmer J.M."/>
        </authorList>
    </citation>
    <scope>NUCLEOTIDE SEQUENCE [LARGE SCALE GENOMIC DNA]</scope>
    <source>
        <strain evidence="1 2">TWF696</strain>
    </source>
</reference>
<dbReference type="Proteomes" id="UP001375240">
    <property type="component" value="Unassembled WGS sequence"/>
</dbReference>
<protein>
    <submittedName>
        <fullName evidence="1">Uncharacterized protein</fullName>
    </submittedName>
</protein>
<gene>
    <name evidence="1" type="ORF">TWF696_006452</name>
</gene>
<proteinExistence type="predicted"/>
<evidence type="ECO:0000313" key="1">
    <source>
        <dbReference type="EMBL" id="KAK6350215.1"/>
    </source>
</evidence>
<name>A0AAV9V2S8_9PEZI</name>
<keyword evidence="2" id="KW-1185">Reference proteome</keyword>